<dbReference type="EMBL" id="CQEM01000007">
    <property type="protein sequence ID" value="CNL11000.1"/>
    <property type="molecule type" value="Genomic_DNA"/>
</dbReference>
<evidence type="ECO:0000256" key="1">
    <source>
        <dbReference type="SAM" id="MobiDB-lite"/>
    </source>
</evidence>
<protein>
    <submittedName>
        <fullName evidence="3">LysM domain-containing protein</fullName>
    </submittedName>
</protein>
<dbReference type="InterPro" id="IPR036779">
    <property type="entry name" value="LysM_dom_sf"/>
</dbReference>
<dbReference type="CDD" id="cd00118">
    <property type="entry name" value="LysM"/>
    <property type="match status" value="1"/>
</dbReference>
<dbReference type="Gene3D" id="3.10.350.10">
    <property type="entry name" value="LysM domain"/>
    <property type="match status" value="1"/>
</dbReference>
<proteinExistence type="predicted"/>
<feature type="domain" description="LysM" evidence="2">
    <location>
        <begin position="267"/>
        <end position="311"/>
    </location>
</feature>
<dbReference type="SMART" id="SM00257">
    <property type="entry name" value="LysM"/>
    <property type="match status" value="1"/>
</dbReference>
<feature type="compositionally biased region" description="Basic and acidic residues" evidence="1">
    <location>
        <begin position="341"/>
        <end position="369"/>
    </location>
</feature>
<gene>
    <name evidence="3" type="ORF">ERS008460_01913</name>
</gene>
<feature type="region of interest" description="Disordered" evidence="1">
    <location>
        <begin position="323"/>
        <end position="401"/>
    </location>
</feature>
<dbReference type="AlphaFoldDB" id="A0A0T9TZM6"/>
<organism evidence="3 4">
    <name type="scientific">Yersinia aleksiciae</name>
    <dbReference type="NCBI Taxonomy" id="263819"/>
    <lineage>
        <taxon>Bacteria</taxon>
        <taxon>Pseudomonadati</taxon>
        <taxon>Pseudomonadota</taxon>
        <taxon>Gammaproteobacteria</taxon>
        <taxon>Enterobacterales</taxon>
        <taxon>Yersiniaceae</taxon>
        <taxon>Yersinia</taxon>
    </lineage>
</organism>
<dbReference type="PROSITE" id="PS51782">
    <property type="entry name" value="LYSM"/>
    <property type="match status" value="1"/>
</dbReference>
<sequence>MKPVKFITATNHQNKKTVEYEADDGSILLKIGGDLSWRFNNPGNLIASKDISKQPGRIGIGTVNNPNKHDFAIFASYKDGVNAKKLLLKGKYGSSTIDEMIAKYAPKSDGNDPKGYAEHIINYSGASRTQKISDMDNATFEKVMQAIQKKEGSGKEGKEEWINTTKITLSDGTKPVVGYPLKVTLGTCTYEWLTNNYGELPLIAHLNDGMRIEVKSSSPSGKEEVIYAATGLESKRIVLKKKSVQYTAHTLPEQPKEPREKSKPKPIEYIVESKDTLSKIANRFNVSIFDLSKNNNIKNINKIYPGKVLIIYGNADKGIDLSEQQPWEEKGTSFPVPPYPSKKDIELKRIPKSEVKPKVETQSKPEAKPKPKPKPKPVAQKSQKLATVGGKNSGNGQAHIPYTQNEAPWMKLAISEAKKHKGVDEAIIGKTANYHKLVNSKFKDANDLIGKESAWCASFVNYCLKEHGFSMWKQPFRAKDIFKDTSSFEELLDGPVYGCIAILPFSHATFVYCNDVNIKTNFIGLGGNQGGKGSFGGTIMFSSFPMKNTRFFLPKIYEKKYSNSVLDEFDAKELNESFSISTANKGDGVR</sequence>
<reference evidence="4" key="1">
    <citation type="submission" date="2015-03" db="EMBL/GenBank/DDBJ databases">
        <authorList>
            <consortium name="Pathogen Informatics"/>
        </authorList>
    </citation>
    <scope>NUCLEOTIDE SEQUENCE [LARGE SCALE GENOMIC DNA]</scope>
    <source>
        <strain evidence="4">IP27925</strain>
    </source>
</reference>
<dbReference type="RefSeq" id="WP_050125911.1">
    <property type="nucleotide sequence ID" value="NZ_CQEM01000007.1"/>
</dbReference>
<evidence type="ECO:0000259" key="2">
    <source>
        <dbReference type="PROSITE" id="PS51782"/>
    </source>
</evidence>
<dbReference type="Proteomes" id="UP000040088">
    <property type="component" value="Unassembled WGS sequence"/>
</dbReference>
<evidence type="ECO:0000313" key="4">
    <source>
        <dbReference type="Proteomes" id="UP000040088"/>
    </source>
</evidence>
<name>A0A0T9TZM6_YERAE</name>
<dbReference type="Pfam" id="PF01476">
    <property type="entry name" value="LysM"/>
    <property type="match status" value="1"/>
</dbReference>
<evidence type="ECO:0000313" key="3">
    <source>
        <dbReference type="EMBL" id="CNL11000.1"/>
    </source>
</evidence>
<dbReference type="SUPFAM" id="SSF54106">
    <property type="entry name" value="LysM domain"/>
    <property type="match status" value="1"/>
</dbReference>
<accession>A0A0T9TZM6</accession>
<dbReference type="InterPro" id="IPR018392">
    <property type="entry name" value="LysM"/>
</dbReference>